<sequence>MVTLCNNRPEGFGPHSSLHPSIPTTCFLDTILTPSVTWLYLFVLPFLLPLYAKSLRSHNTKRLSATDRFVDDDGLPILRSEWDDDPAPRRGVFIRILSVLYYLLAIAMLGMMALEIARLNLADLGIGLLPFTFGGILAALVLRSSWQARIVRLVNATYWVLLAAAMSVKLVAELREEDGKENRVKGDGVVGRYPTSDEALDVAVMVGVEAALGVLEFIEWQRLAWY</sequence>
<keyword evidence="1" id="KW-1133">Transmembrane helix</keyword>
<dbReference type="EMBL" id="ML991774">
    <property type="protein sequence ID" value="KAF2238983.1"/>
    <property type="molecule type" value="Genomic_DNA"/>
</dbReference>
<organism evidence="2 3">
    <name type="scientific">Viridothelium virens</name>
    <name type="common">Speckled blister lichen</name>
    <name type="synonym">Trypethelium virens</name>
    <dbReference type="NCBI Taxonomy" id="1048519"/>
    <lineage>
        <taxon>Eukaryota</taxon>
        <taxon>Fungi</taxon>
        <taxon>Dikarya</taxon>
        <taxon>Ascomycota</taxon>
        <taxon>Pezizomycotina</taxon>
        <taxon>Dothideomycetes</taxon>
        <taxon>Dothideomycetes incertae sedis</taxon>
        <taxon>Trypetheliales</taxon>
        <taxon>Trypetheliaceae</taxon>
        <taxon>Viridothelium</taxon>
    </lineage>
</organism>
<reference evidence="2" key="1">
    <citation type="journal article" date="2020" name="Stud. Mycol.">
        <title>101 Dothideomycetes genomes: a test case for predicting lifestyles and emergence of pathogens.</title>
        <authorList>
            <person name="Haridas S."/>
            <person name="Albert R."/>
            <person name="Binder M."/>
            <person name="Bloem J."/>
            <person name="Labutti K."/>
            <person name="Salamov A."/>
            <person name="Andreopoulos B."/>
            <person name="Baker S."/>
            <person name="Barry K."/>
            <person name="Bills G."/>
            <person name="Bluhm B."/>
            <person name="Cannon C."/>
            <person name="Castanera R."/>
            <person name="Culley D."/>
            <person name="Daum C."/>
            <person name="Ezra D."/>
            <person name="Gonzalez J."/>
            <person name="Henrissat B."/>
            <person name="Kuo A."/>
            <person name="Liang C."/>
            <person name="Lipzen A."/>
            <person name="Lutzoni F."/>
            <person name="Magnuson J."/>
            <person name="Mondo S."/>
            <person name="Nolan M."/>
            <person name="Ohm R."/>
            <person name="Pangilinan J."/>
            <person name="Park H.-J."/>
            <person name="Ramirez L."/>
            <person name="Alfaro M."/>
            <person name="Sun H."/>
            <person name="Tritt A."/>
            <person name="Yoshinaga Y."/>
            <person name="Zwiers L.-H."/>
            <person name="Turgeon B."/>
            <person name="Goodwin S."/>
            <person name="Spatafora J."/>
            <person name="Crous P."/>
            <person name="Grigoriev I."/>
        </authorList>
    </citation>
    <scope>NUCLEOTIDE SEQUENCE</scope>
    <source>
        <strain evidence="2">Tuck. ex Michener</strain>
    </source>
</reference>
<evidence type="ECO:0000313" key="3">
    <source>
        <dbReference type="Proteomes" id="UP000800092"/>
    </source>
</evidence>
<keyword evidence="1" id="KW-0812">Transmembrane</keyword>
<dbReference type="AlphaFoldDB" id="A0A6A6HN66"/>
<name>A0A6A6HN66_VIRVR</name>
<proteinExistence type="predicted"/>
<accession>A0A6A6HN66</accession>
<gene>
    <name evidence="2" type="ORF">EV356DRAFT_504330</name>
</gene>
<keyword evidence="1" id="KW-0472">Membrane</keyword>
<keyword evidence="3" id="KW-1185">Reference proteome</keyword>
<protein>
    <submittedName>
        <fullName evidence="2">Uncharacterized protein</fullName>
    </submittedName>
</protein>
<evidence type="ECO:0000256" key="1">
    <source>
        <dbReference type="SAM" id="Phobius"/>
    </source>
</evidence>
<feature type="transmembrane region" description="Helical" evidence="1">
    <location>
        <begin position="99"/>
        <end position="118"/>
    </location>
</feature>
<feature type="transmembrane region" description="Helical" evidence="1">
    <location>
        <begin position="31"/>
        <end position="52"/>
    </location>
</feature>
<dbReference type="OrthoDB" id="5399848at2759"/>
<dbReference type="Proteomes" id="UP000800092">
    <property type="component" value="Unassembled WGS sequence"/>
</dbReference>
<evidence type="ECO:0000313" key="2">
    <source>
        <dbReference type="EMBL" id="KAF2238983.1"/>
    </source>
</evidence>
<feature type="transmembrane region" description="Helical" evidence="1">
    <location>
        <begin position="124"/>
        <end position="142"/>
    </location>
</feature>